<keyword evidence="1" id="KW-0560">Oxidoreductase</keyword>
<keyword evidence="2" id="KW-1185">Reference proteome</keyword>
<reference evidence="1" key="1">
    <citation type="submission" date="2021-01" db="EMBL/GenBank/DDBJ databases">
        <authorList>
            <person name="Sun Q."/>
        </authorList>
    </citation>
    <scope>NUCLEOTIDE SEQUENCE</scope>
    <source>
        <strain evidence="1">YIM B02566</strain>
    </source>
</reference>
<protein>
    <submittedName>
        <fullName evidence="1">Aromatic ring-hydroxylating dioxygenase subunit alpha</fullName>
    </submittedName>
</protein>
<evidence type="ECO:0000313" key="1">
    <source>
        <dbReference type="EMBL" id="MBK1866137.1"/>
    </source>
</evidence>
<organism evidence="1 2">
    <name type="scientific">Taklimakanibacter albus</name>
    <dbReference type="NCBI Taxonomy" id="2800327"/>
    <lineage>
        <taxon>Bacteria</taxon>
        <taxon>Pseudomonadati</taxon>
        <taxon>Pseudomonadota</taxon>
        <taxon>Alphaproteobacteria</taxon>
        <taxon>Hyphomicrobiales</taxon>
        <taxon>Aestuariivirgaceae</taxon>
        <taxon>Taklimakanibacter</taxon>
    </lineage>
</organism>
<sequence>MLNLDPRYYIDPAIYDRERSELFARTWQLLGPVSQVAQRGEYCAVEIAGHKVFAIRGRDGKLRGFRNLCRHRGARLLEEGNGRCPTIRCPYHQWVWADDGRLMNVPWFGEAPDFKLEDWRLAEIPVAEWRGLLFIAIAPSMTLEQQLGDLMNEIADEPIEGYTPMRTERMVFDANWKIYTDNFVEGYHIPGIHPQFFAAIDFEQFKTTAHDGLIRMTAPPRDGLFYRGKWLWMWPNWTLSLFDGGMNTSRINPLGPNQTELIYNFYFADTSETKAKERDDLVARNLDIVREDFEICLETHKNYASGAYTPGPLSPRHEAGVAYFQDRIRNSLGLTPA</sequence>
<accession>A0ACC5R0J9</accession>
<gene>
    <name evidence="1" type="ORF">JHL16_07200</name>
</gene>
<name>A0ACC5R0J9_9HYPH</name>
<dbReference type="Proteomes" id="UP000616151">
    <property type="component" value="Unassembled WGS sequence"/>
</dbReference>
<proteinExistence type="predicted"/>
<keyword evidence="1" id="KW-0223">Dioxygenase</keyword>
<evidence type="ECO:0000313" key="2">
    <source>
        <dbReference type="Proteomes" id="UP000616151"/>
    </source>
</evidence>
<comment type="caution">
    <text evidence="1">The sequence shown here is derived from an EMBL/GenBank/DDBJ whole genome shotgun (WGS) entry which is preliminary data.</text>
</comment>
<dbReference type="EMBL" id="JAENHL010000006">
    <property type="protein sequence ID" value="MBK1866137.1"/>
    <property type="molecule type" value="Genomic_DNA"/>
</dbReference>